<gene>
    <name evidence="3" type="ORF">g.3863</name>
</gene>
<dbReference type="SUPFAM" id="SSF55846">
    <property type="entry name" value="N-acetylmuramoyl-L-alanine amidase-like"/>
    <property type="match status" value="1"/>
</dbReference>
<keyword evidence="1" id="KW-1133">Transmembrane helix</keyword>
<proteinExistence type="predicted"/>
<dbReference type="GO" id="GO:0009253">
    <property type="term" value="P:peptidoglycan catabolic process"/>
    <property type="evidence" value="ECO:0007669"/>
    <property type="project" value="InterPro"/>
</dbReference>
<evidence type="ECO:0000256" key="1">
    <source>
        <dbReference type="SAM" id="Phobius"/>
    </source>
</evidence>
<dbReference type="EMBL" id="GECU01019252">
    <property type="protein sequence ID" value="JAS88454.1"/>
    <property type="molecule type" value="Transcribed_RNA"/>
</dbReference>
<name>A0A1B6INF1_9HEMI</name>
<dbReference type="GO" id="GO:0008745">
    <property type="term" value="F:N-acetylmuramoyl-L-alanine amidase activity"/>
    <property type="evidence" value="ECO:0007669"/>
    <property type="project" value="InterPro"/>
</dbReference>
<feature type="non-terminal residue" evidence="3">
    <location>
        <position position="1"/>
    </location>
</feature>
<evidence type="ECO:0000313" key="3">
    <source>
        <dbReference type="EMBL" id="JAS88454.1"/>
    </source>
</evidence>
<reference evidence="3" key="1">
    <citation type="submission" date="2015-11" db="EMBL/GenBank/DDBJ databases">
        <title>De novo transcriptome assembly of four potential Pierce s Disease insect vectors from Arizona vineyards.</title>
        <authorList>
            <person name="Tassone E.E."/>
        </authorList>
    </citation>
    <scope>NUCLEOTIDE SEQUENCE</scope>
</reference>
<dbReference type="Gene3D" id="3.40.80.10">
    <property type="entry name" value="Peptidoglycan recognition protein-like"/>
    <property type="match status" value="1"/>
</dbReference>
<dbReference type="GO" id="GO:0008270">
    <property type="term" value="F:zinc ion binding"/>
    <property type="evidence" value="ECO:0007669"/>
    <property type="project" value="InterPro"/>
</dbReference>
<dbReference type="AlphaFoldDB" id="A0A1B6INF1"/>
<feature type="domain" description="Peptidoglycan recognition protein family" evidence="2">
    <location>
        <begin position="156"/>
        <end position="298"/>
    </location>
</feature>
<organism evidence="3">
    <name type="scientific">Homalodisca liturata</name>
    <dbReference type="NCBI Taxonomy" id="320908"/>
    <lineage>
        <taxon>Eukaryota</taxon>
        <taxon>Metazoa</taxon>
        <taxon>Ecdysozoa</taxon>
        <taxon>Arthropoda</taxon>
        <taxon>Hexapoda</taxon>
        <taxon>Insecta</taxon>
        <taxon>Pterygota</taxon>
        <taxon>Neoptera</taxon>
        <taxon>Paraneoptera</taxon>
        <taxon>Hemiptera</taxon>
        <taxon>Auchenorrhyncha</taxon>
        <taxon>Membracoidea</taxon>
        <taxon>Cicadellidae</taxon>
        <taxon>Cicadellinae</taxon>
        <taxon>Proconiini</taxon>
        <taxon>Homalodisca</taxon>
    </lineage>
</organism>
<dbReference type="InterPro" id="IPR036505">
    <property type="entry name" value="Amidase/PGRP_sf"/>
</dbReference>
<keyword evidence="1" id="KW-0812">Transmembrane</keyword>
<keyword evidence="1" id="KW-0472">Membrane</keyword>
<feature type="transmembrane region" description="Helical" evidence="1">
    <location>
        <begin position="112"/>
        <end position="135"/>
    </location>
</feature>
<accession>A0A1B6INF1</accession>
<dbReference type="SMART" id="SM00701">
    <property type="entry name" value="PGRP"/>
    <property type="match status" value="1"/>
</dbReference>
<dbReference type="InterPro" id="IPR006619">
    <property type="entry name" value="PGRP_domain_met/bac"/>
</dbReference>
<protein>
    <recommendedName>
        <fullName evidence="2">Peptidoglycan recognition protein family domain-containing protein</fullName>
    </recommendedName>
</protein>
<sequence>PGQLSPTRVSSEISKFSQERGKYVVSENVDKNNLWALDVGRLDKDNKLNINSLMVKNAKNTLIGTKHINTLVTDNVAVIFPPDNGYLNKDLKNAKIFPAELVSKNKFYQTGYFKVLLVVFSLLIVLCFGLVFYFYTDTWSVNGKNCYQCSRSESNFGIVKPTEWGAISNFSNYSCCPLQVVNWVIVHTLKQELPCTNLQECSAQVESYQYYYNSNFSKRARTIIRENFIVGGDERIYIGRGWESVQRINNLKIGILFGKVNSVISKNQLYLIQLLINIGRRCGKITNDLKVTLRCKGYCEEIAKALDLAERGLFKVDNLERFVEDSIDLSRRLGVREGQQSCTLIGCSLHYNSTCVLCRA</sequence>
<evidence type="ECO:0000259" key="2">
    <source>
        <dbReference type="SMART" id="SM00701"/>
    </source>
</evidence>